<dbReference type="InterPro" id="IPR000700">
    <property type="entry name" value="PAS-assoc_C"/>
</dbReference>
<dbReference type="SUPFAM" id="SSF52172">
    <property type="entry name" value="CheY-like"/>
    <property type="match status" value="1"/>
</dbReference>
<dbReference type="SMART" id="SM00065">
    <property type="entry name" value="GAF"/>
    <property type="match status" value="1"/>
</dbReference>
<gene>
    <name evidence="11" type="ORF">LQ318_12850</name>
</gene>
<feature type="domain" description="PAS" evidence="9">
    <location>
        <begin position="939"/>
        <end position="1011"/>
    </location>
</feature>
<evidence type="ECO:0000256" key="6">
    <source>
        <dbReference type="PROSITE-ProRule" id="PRU00169"/>
    </source>
</evidence>
<dbReference type="SMART" id="SM00387">
    <property type="entry name" value="HATPase_c"/>
    <property type="match status" value="1"/>
</dbReference>
<dbReference type="PANTHER" id="PTHR43304">
    <property type="entry name" value="PHYTOCHROME-LIKE PROTEIN CPH1"/>
    <property type="match status" value="1"/>
</dbReference>
<dbReference type="CDD" id="cd00130">
    <property type="entry name" value="PAS"/>
    <property type="match status" value="6"/>
</dbReference>
<evidence type="ECO:0000259" key="9">
    <source>
        <dbReference type="PROSITE" id="PS50112"/>
    </source>
</evidence>
<dbReference type="InterPro" id="IPR003018">
    <property type="entry name" value="GAF"/>
</dbReference>
<dbReference type="InterPro" id="IPR011006">
    <property type="entry name" value="CheY-like_superfamily"/>
</dbReference>
<comment type="caution">
    <text evidence="11">The sequence shown here is derived from an EMBL/GenBank/DDBJ whole genome shotgun (WGS) entry which is preliminary data.</text>
</comment>
<dbReference type="SMART" id="SM00086">
    <property type="entry name" value="PAC"/>
    <property type="match status" value="6"/>
</dbReference>
<keyword evidence="12" id="KW-1185">Reference proteome</keyword>
<accession>A0ABT3Q179</accession>
<dbReference type="InterPro" id="IPR036890">
    <property type="entry name" value="HATPase_C_sf"/>
</dbReference>
<evidence type="ECO:0000256" key="5">
    <source>
        <dbReference type="ARBA" id="ARBA00022777"/>
    </source>
</evidence>
<dbReference type="SUPFAM" id="SSF55785">
    <property type="entry name" value="PYP-like sensor domain (PAS domain)"/>
    <property type="match status" value="6"/>
</dbReference>
<evidence type="ECO:0000256" key="3">
    <source>
        <dbReference type="ARBA" id="ARBA00022553"/>
    </source>
</evidence>
<feature type="domain" description="PAC" evidence="10">
    <location>
        <begin position="884"/>
        <end position="938"/>
    </location>
</feature>
<feature type="domain" description="PAC" evidence="10">
    <location>
        <begin position="210"/>
        <end position="262"/>
    </location>
</feature>
<dbReference type="SUPFAM" id="SSF55874">
    <property type="entry name" value="ATPase domain of HSP90 chaperone/DNA topoisomerase II/histidine kinase"/>
    <property type="match status" value="1"/>
</dbReference>
<evidence type="ECO:0000259" key="8">
    <source>
        <dbReference type="PROSITE" id="PS50110"/>
    </source>
</evidence>
<dbReference type="CDD" id="cd00156">
    <property type="entry name" value="REC"/>
    <property type="match status" value="1"/>
</dbReference>
<feature type="domain" description="Histidine kinase" evidence="7">
    <location>
        <begin position="1078"/>
        <end position="1273"/>
    </location>
</feature>
<dbReference type="InterPro" id="IPR035965">
    <property type="entry name" value="PAS-like_dom_sf"/>
</dbReference>
<dbReference type="InterPro" id="IPR005467">
    <property type="entry name" value="His_kinase_dom"/>
</dbReference>
<feature type="domain" description="Response regulatory" evidence="8">
    <location>
        <begin position="9"/>
        <end position="125"/>
    </location>
</feature>
<dbReference type="InterPro" id="IPR001789">
    <property type="entry name" value="Sig_transdc_resp-reg_receiver"/>
</dbReference>
<dbReference type="SMART" id="SM00091">
    <property type="entry name" value="PAS"/>
    <property type="match status" value="6"/>
</dbReference>
<dbReference type="InterPro" id="IPR000014">
    <property type="entry name" value="PAS"/>
</dbReference>
<evidence type="ECO:0000259" key="10">
    <source>
        <dbReference type="PROSITE" id="PS50113"/>
    </source>
</evidence>
<evidence type="ECO:0000313" key="11">
    <source>
        <dbReference type="EMBL" id="MCW9713793.1"/>
    </source>
</evidence>
<dbReference type="RefSeq" id="WP_265790732.1">
    <property type="nucleotide sequence ID" value="NZ_BAABRS010000003.1"/>
</dbReference>
<keyword evidence="5" id="KW-0418">Kinase</keyword>
<dbReference type="Pfam" id="PF13185">
    <property type="entry name" value="GAF_2"/>
    <property type="match status" value="1"/>
</dbReference>
<dbReference type="SMART" id="SM00448">
    <property type="entry name" value="REC"/>
    <property type="match status" value="1"/>
</dbReference>
<dbReference type="Pfam" id="PF00072">
    <property type="entry name" value="Response_reg"/>
    <property type="match status" value="1"/>
</dbReference>
<dbReference type="Gene3D" id="3.30.450.40">
    <property type="match status" value="1"/>
</dbReference>
<sequence length="1289" mass="148616">MDEGDYKYKILLTEDDQKDRSLIESQLSKWEIDAQLQCLEQESALIQALQEDLPDLILCNYDLSSFPAIKALSLVRKNHPDLPFIFISNGTPEEKVAEAIRQGASDFAIKSRPKQLLRAIRKALTEQENGQPLHSIHFKTLVKSIDGIVWEADAESFEFTYISPQVEEILGYTPAEWLSEENFWQNHIHHEDREQAVNYCHHKSKQGENHQFEYRMITAEGDVVWIRDLVTVITDEEGESTLLRGFMSDITMIQHAAKLQELENEVLALNSTPNNELIDILSYYINGIEELHPHMIPSILKVEEGKVYHWMASDRLPDRYIEAIDGEAIGPQAGSCGAAAYTKEKVTTSDIKTDPRWEKYKHIALRDGLRACWSQPILDNSDKVIATFALYYKEPKEPSELEEKLIERARSILEIIITHKKNEEALRKLSRKNELILESAGEGIYGIDSEGNCTFINKAASQMLGYEQQACMGENMHELIHSRHEDGSPYPKSECPIFISKNEQKSCEVDDEVFWRSDDSCFNVRYSSYPMIEEREIRGAVVTFTDISEEIQQKQKLQESLERYHYVTKATDDTIYDWDILTDELYWDPGFKSTFIYDEDKGRYTIDDWAENVHPDDLDETRQDLNENLNDPAQSQWEAEYRFARKDGTYATVYERGFIIRNEEGEAIRMIGSLQDITERKKAEKKLRKTEQRLREIVEHSTNMFYKHDTDHVLSYVSPQSKEFLGYSPDEAKKRWTHFLTDHPINKEGVKSTQKAIDTGRAQPPFELQLQKKNGERIWVQVNEAPIVENGETTAIVGSLTDITERKQYEEKLEELSLVASKTTDIIIMTDPNDRITWTNSAFEELTGYTKNEVIGKNPGSLLQGPETDSKTARRLSKAIKNRKHIQETILNYSKDGNKYWLDMTIDPIFDDDGNCTGFIAIEKDVTEQIKRQRKLRESVDRYEKVSKATSDTIWDWDLKKDINRYNSNIYNMFGYEKREVEKVSEWWRDKIHPEDRTEVFKQIDDALAGNTERLQMEYRFQCADGSYKYIYDRAFVVMDEEGNPSRIIGAMQDVTGRIEREQAVRESLKEKETLLAEIHHRVKNNLAVVSSMMQLQAFESQSEDLQQRLYDSVGRIKTMANIHELLYKSQSFSELKLDENIKSLVSGIIETFQANTDITINYNLEPLVLNINQAIPCSLIINEVMTNILKHAFDNGQKGEVSVSISEKEKTVQMIIKDNGKGLPDNFDSLAENSGSLGMKLIHTLSDQLEGEYTYQSSKDGTAFRLTFKKAEIEGIGGTQNVMNTFTL</sequence>
<evidence type="ECO:0000259" key="7">
    <source>
        <dbReference type="PROSITE" id="PS50109"/>
    </source>
</evidence>
<dbReference type="PROSITE" id="PS50113">
    <property type="entry name" value="PAC"/>
    <property type="match status" value="5"/>
</dbReference>
<reference evidence="11 12" key="1">
    <citation type="submission" date="2021-11" db="EMBL/GenBank/DDBJ databases">
        <title>Aliifidinibius sp. nov., a new bacterium isolated from saline soil.</title>
        <authorList>
            <person name="Galisteo C."/>
            <person name="De La Haba R."/>
            <person name="Sanchez-Porro C."/>
            <person name="Ventosa A."/>
        </authorList>
    </citation>
    <scope>NUCLEOTIDE SEQUENCE [LARGE SCALE GENOMIC DNA]</scope>
    <source>
        <strain evidence="11 12">KACC 190600</strain>
    </source>
</reference>
<dbReference type="Proteomes" id="UP001207337">
    <property type="component" value="Unassembled WGS sequence"/>
</dbReference>
<dbReference type="Gene3D" id="3.40.50.2300">
    <property type="match status" value="1"/>
</dbReference>
<feature type="domain" description="PAS" evidence="9">
    <location>
        <begin position="812"/>
        <end position="883"/>
    </location>
</feature>
<dbReference type="Pfam" id="PF13426">
    <property type="entry name" value="PAS_9"/>
    <property type="match status" value="2"/>
</dbReference>
<dbReference type="PROSITE" id="PS50110">
    <property type="entry name" value="RESPONSE_REGULATORY"/>
    <property type="match status" value="1"/>
</dbReference>
<dbReference type="InterPro" id="IPR003594">
    <property type="entry name" value="HATPase_dom"/>
</dbReference>
<dbReference type="PANTHER" id="PTHR43304:SF1">
    <property type="entry name" value="PAC DOMAIN-CONTAINING PROTEIN"/>
    <property type="match status" value="1"/>
</dbReference>
<dbReference type="Pfam" id="PF07568">
    <property type="entry name" value="HisKA_2"/>
    <property type="match status" value="1"/>
</dbReference>
<dbReference type="InterPro" id="IPR013767">
    <property type="entry name" value="PAS_fold"/>
</dbReference>
<dbReference type="Pfam" id="PF02518">
    <property type="entry name" value="HATPase_c"/>
    <property type="match status" value="1"/>
</dbReference>
<feature type="domain" description="PAC" evidence="10">
    <location>
        <begin position="764"/>
        <end position="815"/>
    </location>
</feature>
<dbReference type="Pfam" id="PF08447">
    <property type="entry name" value="PAS_3"/>
    <property type="match status" value="3"/>
</dbReference>
<dbReference type="SUPFAM" id="SSF55781">
    <property type="entry name" value="GAF domain-like"/>
    <property type="match status" value="1"/>
</dbReference>
<dbReference type="InterPro" id="IPR011495">
    <property type="entry name" value="Sig_transdc_His_kin_sub2_dim/P"/>
</dbReference>
<dbReference type="Gene3D" id="3.30.565.10">
    <property type="entry name" value="Histidine kinase-like ATPase, C-terminal domain"/>
    <property type="match status" value="1"/>
</dbReference>
<evidence type="ECO:0000256" key="2">
    <source>
        <dbReference type="ARBA" id="ARBA00012438"/>
    </source>
</evidence>
<dbReference type="NCBIfam" id="TIGR00229">
    <property type="entry name" value="sensory_box"/>
    <property type="match status" value="6"/>
</dbReference>
<proteinExistence type="predicted"/>
<evidence type="ECO:0000256" key="4">
    <source>
        <dbReference type="ARBA" id="ARBA00022679"/>
    </source>
</evidence>
<keyword evidence="4" id="KW-0808">Transferase</keyword>
<dbReference type="InterPro" id="IPR052162">
    <property type="entry name" value="Sensor_kinase/Photoreceptor"/>
</dbReference>
<feature type="domain" description="PAC" evidence="10">
    <location>
        <begin position="1015"/>
        <end position="1067"/>
    </location>
</feature>
<feature type="domain" description="PAS" evidence="9">
    <location>
        <begin position="690"/>
        <end position="731"/>
    </location>
</feature>
<evidence type="ECO:0000256" key="1">
    <source>
        <dbReference type="ARBA" id="ARBA00000085"/>
    </source>
</evidence>
<evidence type="ECO:0000313" key="12">
    <source>
        <dbReference type="Proteomes" id="UP001207337"/>
    </source>
</evidence>
<organism evidence="11 12">
    <name type="scientific">Fodinibius salicampi</name>
    <dbReference type="NCBI Taxonomy" id="1920655"/>
    <lineage>
        <taxon>Bacteria</taxon>
        <taxon>Pseudomonadati</taxon>
        <taxon>Balneolota</taxon>
        <taxon>Balneolia</taxon>
        <taxon>Balneolales</taxon>
        <taxon>Balneolaceae</taxon>
        <taxon>Fodinibius</taxon>
    </lineage>
</organism>
<protein>
    <recommendedName>
        <fullName evidence="2">histidine kinase</fullName>
        <ecNumber evidence="2">2.7.13.3</ecNumber>
    </recommendedName>
</protein>
<dbReference type="EMBL" id="JAJNDC010000003">
    <property type="protein sequence ID" value="MCW9713793.1"/>
    <property type="molecule type" value="Genomic_DNA"/>
</dbReference>
<keyword evidence="3" id="KW-0597">Phosphoprotein</keyword>
<name>A0ABT3Q179_9BACT</name>
<dbReference type="EC" id="2.7.13.3" evidence="2"/>
<dbReference type="Gene3D" id="3.30.450.20">
    <property type="entry name" value="PAS domain"/>
    <property type="match status" value="6"/>
</dbReference>
<dbReference type="PROSITE" id="PS50112">
    <property type="entry name" value="PAS"/>
    <property type="match status" value="5"/>
</dbReference>
<dbReference type="InterPro" id="IPR001610">
    <property type="entry name" value="PAC"/>
</dbReference>
<dbReference type="PROSITE" id="PS50109">
    <property type="entry name" value="HIS_KIN"/>
    <property type="match status" value="1"/>
</dbReference>
<feature type="domain" description="PAS" evidence="9">
    <location>
        <begin position="134"/>
        <end position="208"/>
    </location>
</feature>
<feature type="domain" description="PAS" evidence="9">
    <location>
        <begin position="436"/>
        <end position="481"/>
    </location>
</feature>
<comment type="catalytic activity">
    <reaction evidence="1">
        <text>ATP + protein L-histidine = ADP + protein N-phospho-L-histidine.</text>
        <dbReference type="EC" id="2.7.13.3"/>
    </reaction>
</comment>
<comment type="caution">
    <text evidence="6">Lacks conserved residue(s) required for the propagation of feature annotation.</text>
</comment>
<dbReference type="InterPro" id="IPR013655">
    <property type="entry name" value="PAS_fold_3"/>
</dbReference>
<dbReference type="Pfam" id="PF00989">
    <property type="entry name" value="PAS"/>
    <property type="match status" value="1"/>
</dbReference>
<dbReference type="InterPro" id="IPR029016">
    <property type="entry name" value="GAF-like_dom_sf"/>
</dbReference>
<feature type="domain" description="PAC" evidence="10">
    <location>
        <begin position="637"/>
        <end position="689"/>
    </location>
</feature>